<evidence type="ECO:0000313" key="5">
    <source>
        <dbReference type="Proteomes" id="UP001159364"/>
    </source>
</evidence>
<dbReference type="SUPFAM" id="SSF53756">
    <property type="entry name" value="UDP-Glycosyltransferase/glycogen phosphorylase"/>
    <property type="match status" value="1"/>
</dbReference>
<evidence type="ECO:0000313" key="4">
    <source>
        <dbReference type="EMBL" id="KAJ8771731.1"/>
    </source>
</evidence>
<dbReference type="Proteomes" id="UP001159364">
    <property type="component" value="Linkage Group LG02"/>
</dbReference>
<evidence type="ECO:0000256" key="3">
    <source>
        <dbReference type="ARBA" id="ARBA00022679"/>
    </source>
</evidence>
<dbReference type="PANTHER" id="PTHR48049">
    <property type="entry name" value="GLYCOSYLTRANSFERASE"/>
    <property type="match status" value="1"/>
</dbReference>
<comment type="similarity">
    <text evidence="1">Belongs to the UDP-glycosyltransferase family.</text>
</comment>
<dbReference type="GO" id="GO:0035251">
    <property type="term" value="F:UDP-glucosyltransferase activity"/>
    <property type="evidence" value="ECO:0007669"/>
    <property type="project" value="InterPro"/>
</dbReference>
<dbReference type="FunFam" id="3.40.50.2000:FF:000087">
    <property type="entry name" value="Glycosyltransferase"/>
    <property type="match status" value="1"/>
</dbReference>
<name>A0AAV8TXI4_9ROSI</name>
<dbReference type="PANTHER" id="PTHR48049:SF91">
    <property type="entry name" value="UDP-GLYCOSYLTRANSFERASE 79B7-RELATED"/>
    <property type="match status" value="1"/>
</dbReference>
<keyword evidence="2" id="KW-0328">Glycosyltransferase</keyword>
<keyword evidence="3" id="KW-0808">Transferase</keyword>
<organism evidence="4 5">
    <name type="scientific">Erythroxylum novogranatense</name>
    <dbReference type="NCBI Taxonomy" id="1862640"/>
    <lineage>
        <taxon>Eukaryota</taxon>
        <taxon>Viridiplantae</taxon>
        <taxon>Streptophyta</taxon>
        <taxon>Embryophyta</taxon>
        <taxon>Tracheophyta</taxon>
        <taxon>Spermatophyta</taxon>
        <taxon>Magnoliopsida</taxon>
        <taxon>eudicotyledons</taxon>
        <taxon>Gunneridae</taxon>
        <taxon>Pentapetalae</taxon>
        <taxon>rosids</taxon>
        <taxon>fabids</taxon>
        <taxon>Malpighiales</taxon>
        <taxon>Erythroxylaceae</taxon>
        <taxon>Erythroxylum</taxon>
    </lineage>
</organism>
<dbReference type="FunFam" id="3.40.50.2000:FF:000037">
    <property type="entry name" value="Glycosyltransferase"/>
    <property type="match status" value="1"/>
</dbReference>
<accession>A0AAV8TXI4</accession>
<evidence type="ECO:0000256" key="1">
    <source>
        <dbReference type="ARBA" id="ARBA00009995"/>
    </source>
</evidence>
<dbReference type="CDD" id="cd03784">
    <property type="entry name" value="GT1_Gtf-like"/>
    <property type="match status" value="1"/>
</dbReference>
<protein>
    <recommendedName>
        <fullName evidence="6">Glycosyltransferase</fullName>
    </recommendedName>
</protein>
<comment type="caution">
    <text evidence="4">The sequence shown here is derived from an EMBL/GenBank/DDBJ whole genome shotgun (WGS) entry which is preliminary data.</text>
</comment>
<evidence type="ECO:0008006" key="6">
    <source>
        <dbReference type="Google" id="ProtNLM"/>
    </source>
</evidence>
<dbReference type="Gene3D" id="3.40.50.2000">
    <property type="entry name" value="Glycogen Phosphorylase B"/>
    <property type="match status" value="2"/>
</dbReference>
<proteinExistence type="inferred from homology"/>
<evidence type="ECO:0000256" key="2">
    <source>
        <dbReference type="ARBA" id="ARBA00022676"/>
    </source>
</evidence>
<sequence length="466" mass="52810">MAEISKTSNFHVVMFPWLAVGHMTPFLQLANKLAERGCSTSLLLTDKAIQQLNHFNHHPCLIKFHSLVLPHVEDLPVGTQTASDIPIHLTHFLSIAMDRTRDQLEQVIRETKPKFIFYDMAHWVPQIAKPLGIKTINFVVVCAASIAIVTVPARNICKDMAIAEEELSEPPTGYPSSVVVLRRHEARLLTFVFQPFGEGITFYERICTGLRECDAIAIRTCRETEGKMCDYIESQYKKPVFLTGPLLDEPVNAPLEDRWVKWLSRYEPGSVVFCSFGSQCILEKSQFQELVLGLELSGFPFLVALKKPMGVSTIEEALPEGFEERVRGRGVVCGEWVQQVMFLDHPSVGCFVSHCGFGSMWESLMSNCQIVLVPQLGDQILNTRLLAEEIKVAMEVERDENGWFQKENLSKAIKTVMDKDGELGATVMKNHAKWRETLKNQRFMSNYVDKFIQNMRLIVRSSEATI</sequence>
<dbReference type="AlphaFoldDB" id="A0AAV8TXI4"/>
<dbReference type="InterPro" id="IPR002213">
    <property type="entry name" value="UDP_glucos_trans"/>
</dbReference>
<dbReference type="Pfam" id="PF00201">
    <property type="entry name" value="UDPGT"/>
    <property type="match status" value="1"/>
</dbReference>
<reference evidence="4 5" key="1">
    <citation type="submission" date="2021-09" db="EMBL/GenBank/DDBJ databases">
        <title>Genomic insights and catalytic innovation underlie evolution of tropane alkaloids biosynthesis.</title>
        <authorList>
            <person name="Wang Y.-J."/>
            <person name="Tian T."/>
            <person name="Huang J.-P."/>
            <person name="Huang S.-X."/>
        </authorList>
    </citation>
    <scope>NUCLEOTIDE SEQUENCE [LARGE SCALE GENOMIC DNA]</scope>
    <source>
        <strain evidence="4">KIB-2018</strain>
        <tissue evidence="4">Leaf</tissue>
    </source>
</reference>
<gene>
    <name evidence="4" type="ORF">K2173_026908</name>
</gene>
<keyword evidence="5" id="KW-1185">Reference proteome</keyword>
<dbReference type="InterPro" id="IPR050481">
    <property type="entry name" value="UDP-glycosyltransf_plant"/>
</dbReference>
<dbReference type="EMBL" id="JAIWQS010000002">
    <property type="protein sequence ID" value="KAJ8771731.1"/>
    <property type="molecule type" value="Genomic_DNA"/>
</dbReference>